<organism evidence="1 2">
    <name type="scientific">Anatilimnocola aggregata</name>
    <dbReference type="NCBI Taxonomy" id="2528021"/>
    <lineage>
        <taxon>Bacteria</taxon>
        <taxon>Pseudomonadati</taxon>
        <taxon>Planctomycetota</taxon>
        <taxon>Planctomycetia</taxon>
        <taxon>Pirellulales</taxon>
        <taxon>Pirellulaceae</taxon>
        <taxon>Anatilimnocola</taxon>
    </lineage>
</organism>
<dbReference type="AlphaFoldDB" id="A0A517Y5T6"/>
<accession>A0A517Y5T6</accession>
<dbReference type="EMBL" id="CP036274">
    <property type="protein sequence ID" value="QDU25601.1"/>
    <property type="molecule type" value="Genomic_DNA"/>
</dbReference>
<evidence type="ECO:0000313" key="1">
    <source>
        <dbReference type="EMBL" id="QDU25601.1"/>
    </source>
</evidence>
<proteinExistence type="predicted"/>
<dbReference type="Proteomes" id="UP000315017">
    <property type="component" value="Chromosome"/>
</dbReference>
<keyword evidence="2" id="KW-1185">Reference proteome</keyword>
<protein>
    <submittedName>
        <fullName evidence="1">Uncharacterized protein</fullName>
    </submittedName>
</protein>
<reference evidence="1 2" key="1">
    <citation type="submission" date="2019-02" db="EMBL/GenBank/DDBJ databases">
        <title>Deep-cultivation of Planctomycetes and their phenomic and genomic characterization uncovers novel biology.</title>
        <authorList>
            <person name="Wiegand S."/>
            <person name="Jogler M."/>
            <person name="Boedeker C."/>
            <person name="Pinto D."/>
            <person name="Vollmers J."/>
            <person name="Rivas-Marin E."/>
            <person name="Kohn T."/>
            <person name="Peeters S.H."/>
            <person name="Heuer A."/>
            <person name="Rast P."/>
            <person name="Oberbeckmann S."/>
            <person name="Bunk B."/>
            <person name="Jeske O."/>
            <person name="Meyerdierks A."/>
            <person name="Storesund J.E."/>
            <person name="Kallscheuer N."/>
            <person name="Luecker S."/>
            <person name="Lage O.M."/>
            <person name="Pohl T."/>
            <person name="Merkel B.J."/>
            <person name="Hornburger P."/>
            <person name="Mueller R.-W."/>
            <person name="Bruemmer F."/>
            <person name="Labrenz M."/>
            <person name="Spormann A.M."/>
            <person name="Op den Camp H."/>
            <person name="Overmann J."/>
            <person name="Amann R."/>
            <person name="Jetten M.S.M."/>
            <person name="Mascher T."/>
            <person name="Medema M.H."/>
            <person name="Devos D.P."/>
            <person name="Kaster A.-K."/>
            <person name="Ovreas L."/>
            <person name="Rohde M."/>
            <person name="Galperin M.Y."/>
            <person name="Jogler C."/>
        </authorList>
    </citation>
    <scope>NUCLEOTIDE SEQUENCE [LARGE SCALE GENOMIC DNA]</scope>
    <source>
        <strain evidence="1 2">ETA_A8</strain>
    </source>
</reference>
<evidence type="ECO:0000313" key="2">
    <source>
        <dbReference type="Proteomes" id="UP000315017"/>
    </source>
</evidence>
<name>A0A517Y5T6_9BACT</name>
<gene>
    <name evidence="1" type="ORF">ETAA8_06710</name>
</gene>
<sequence>MSSMYTTEPKPNEDDLRLRAHILLLIEKLGFCGSECSIDTYLGVVPIDRFTLRFPGGSATGSYQQLVEVLSSARTTEQFVANCWATEILD</sequence>
<dbReference type="KEGG" id="aagg:ETAA8_06710"/>